<dbReference type="InterPro" id="IPR032599">
    <property type="entry name" value="YcdB/YcdC_rep_domain"/>
</dbReference>
<dbReference type="Pfam" id="PF00395">
    <property type="entry name" value="SLH"/>
    <property type="match status" value="2"/>
</dbReference>
<evidence type="ECO:0000256" key="1">
    <source>
        <dbReference type="ARBA" id="ARBA00022737"/>
    </source>
</evidence>
<dbReference type="EMBL" id="CP002032">
    <property type="protein sequence ID" value="ADH60580.1"/>
    <property type="molecule type" value="Genomic_DNA"/>
</dbReference>
<evidence type="ECO:0000313" key="4">
    <source>
        <dbReference type="EMBL" id="ADH60580.1"/>
    </source>
</evidence>
<organism evidence="4 5">
    <name type="scientific">Thermoanaerobacter mathranii subsp. mathranii (strain DSM 11426 / CCUG 53645 / CIP 108742 / A3)</name>
    <dbReference type="NCBI Taxonomy" id="583358"/>
    <lineage>
        <taxon>Bacteria</taxon>
        <taxon>Bacillati</taxon>
        <taxon>Bacillota</taxon>
        <taxon>Clostridia</taxon>
        <taxon>Thermoanaerobacterales</taxon>
        <taxon>Thermoanaerobacteraceae</taxon>
        <taxon>Thermoanaerobacter</taxon>
    </lineage>
</organism>
<dbReference type="InterPro" id="IPR001119">
    <property type="entry name" value="SLH_dom"/>
</dbReference>
<reference evidence="4 5" key="1">
    <citation type="submission" date="2010-05" db="EMBL/GenBank/DDBJ databases">
        <title>Complete sequence of Thermoanaerobacter mathranii subsp. mathranii mathranii str. A3.</title>
        <authorList>
            <consortium name="US DOE Joint Genome Institute"/>
            <person name="Lucas S."/>
            <person name="Copeland A."/>
            <person name="Lapidus A."/>
            <person name="Cheng J.-F."/>
            <person name="Bruce D."/>
            <person name="Goodwin L."/>
            <person name="Pitluck S."/>
            <person name="Held B."/>
            <person name="Detter J.C."/>
            <person name="Han C."/>
            <person name="Tapia R."/>
            <person name="Land M."/>
            <person name="Hauser L."/>
            <person name="Kyrpides N."/>
            <person name="Mikhailova N."/>
            <person name="Zhou J."/>
            <person name="Hemme C."/>
            <person name="Woyke T."/>
        </authorList>
    </citation>
    <scope>NUCLEOTIDE SEQUENCE [LARGE SCALE GENOMIC DNA]</scope>
    <source>
        <strain evidence="4 5">A3</strain>
    </source>
</reference>
<feature type="domain" description="SLH" evidence="3">
    <location>
        <begin position="655"/>
        <end position="712"/>
    </location>
</feature>
<dbReference type="Pfam" id="PF16244">
    <property type="entry name" value="DUF4901"/>
    <property type="match status" value="2"/>
</dbReference>
<dbReference type="Proteomes" id="UP000002064">
    <property type="component" value="Chromosome"/>
</dbReference>
<gene>
    <name evidence="4" type="ordered locus">Tmath_0843</name>
</gene>
<name>A0ABN3Z110_THEM3</name>
<dbReference type="RefSeq" id="WP_013150103.1">
    <property type="nucleotide sequence ID" value="NC_014209.1"/>
</dbReference>
<dbReference type="PROSITE" id="PS51272">
    <property type="entry name" value="SLH"/>
    <property type="match status" value="2"/>
</dbReference>
<evidence type="ECO:0000259" key="3">
    <source>
        <dbReference type="PROSITE" id="PS51272"/>
    </source>
</evidence>
<feature type="chain" id="PRO_5045865595" evidence="2">
    <location>
        <begin position="27"/>
        <end position="712"/>
    </location>
</feature>
<proteinExistence type="predicted"/>
<evidence type="ECO:0000256" key="2">
    <source>
        <dbReference type="SAM" id="SignalP"/>
    </source>
</evidence>
<evidence type="ECO:0000313" key="5">
    <source>
        <dbReference type="Proteomes" id="UP000002064"/>
    </source>
</evidence>
<feature type="signal peptide" evidence="2">
    <location>
        <begin position="1"/>
        <end position="26"/>
    </location>
</feature>
<feature type="domain" description="SLH" evidence="3">
    <location>
        <begin position="538"/>
        <end position="600"/>
    </location>
</feature>
<keyword evidence="1" id="KW-0677">Repeat</keyword>
<protein>
    <submittedName>
        <fullName evidence="4">Propeptide PepSY amd peptidase M4</fullName>
    </submittedName>
</protein>
<keyword evidence="5" id="KW-1185">Reference proteome</keyword>
<sequence>MKKFTSLVIVLVFLFALMMPSNMALAQADTKISLKQAIEIAKEKLDISNSGYDFNSNYYEYNNKKFWNLMWSSSTKGDISVTIDGDTGEITNYYSWSPIAQEQPKIPKYTRDEAKKVAIEFLQKVAPEKFKQTKEQINNNNYGYNEYYSYDYNFTFERVVNGMPFPYNALYVTVNKNTLKVTSYSLSWEDYSFPDPKAAISKDEAIKIFKEKIGLKLQYNLVYNQVYGNEPQVILVYGIYQNAPIDAITGEAKTNEYYYIPMYGGGGGGSDAGREISQKLSPEEQKAIEASEKYISKDKAIEIVEKSLPFSISDYKLTNANLYTGYDYPPAKSNPVWSFNWTLNKEDKYYYVYATVDAVTGELKSFNKGSPDIDNVQGKQSSYTKEQMKKIAEEYLKKTVPDKFSKTEYQEVNLPEDSKMIKMPTYPFRYVEVANGILCSFNTINVNVSPYTGEIVGYSINWTSVKLPSLENIISLDEAYKIMFDNSEFILTYIPDYDHKSPDKPPTIRLAYQSNFYNYIDAKTGQIIDSNGKPVVKKSETIFTDIEGNWAEKDIKLLVQYGIIDTKEDKYYPDKNILQKDFIKMLIKAIQPPYYDPIPKSPDDYDTYYSIAINKKIITEKEKNPDAIMTRQEVAKLLVKSLGVGYIADIPNIYTISFKDKDKIPNNMIGYVAIITGLKIMNGSGGYFHPQGHLTRAQAAAVIVRYLQLDKI</sequence>
<keyword evidence="2" id="KW-0732">Signal</keyword>
<accession>A0ABN3Z110</accession>